<keyword evidence="7 9" id="KW-1133">Transmembrane helix</keyword>
<sequence>MTWDFTYALMALPWLLKGFWITILSACLAFILACILGLAIVWAEMLAIYPVRITISAIVHFIRGTPLLVQLFFLFYVLPYTHITLPALGCGIVGFGIHYATYMSQVYRAGINSVPSLQWESATACNFTPLQTWRYLILPQAIIPSLPVMNNYFIAMLKETPLLSSITIMDMMGQANTFGDMHYRYLEPITLVGIIFLFTGLCARWLSKKIAGLFRARSESF</sequence>
<dbReference type="GO" id="GO:0043190">
    <property type="term" value="C:ATP-binding cassette (ABC) transporter complex"/>
    <property type="evidence" value="ECO:0007669"/>
    <property type="project" value="InterPro"/>
</dbReference>
<feature type="transmembrane region" description="Helical" evidence="9">
    <location>
        <begin position="20"/>
        <end position="43"/>
    </location>
</feature>
<comment type="subcellular location">
    <subcellularLocation>
        <location evidence="1">Cell inner membrane</location>
        <topology evidence="1">Multi-pass membrane protein</topology>
    </subcellularLocation>
    <subcellularLocation>
        <location evidence="9">Cell membrane</location>
        <topology evidence="9">Multi-pass membrane protein</topology>
    </subcellularLocation>
</comment>
<comment type="caution">
    <text evidence="11">The sequence shown here is derived from an EMBL/GenBank/DDBJ whole genome shotgun (WGS) entry which is preliminary data.</text>
</comment>
<evidence type="ECO:0000256" key="5">
    <source>
        <dbReference type="ARBA" id="ARBA00022692"/>
    </source>
</evidence>
<evidence type="ECO:0000256" key="3">
    <source>
        <dbReference type="ARBA" id="ARBA00022448"/>
    </source>
</evidence>
<evidence type="ECO:0000313" key="12">
    <source>
        <dbReference type="Proteomes" id="UP000522590"/>
    </source>
</evidence>
<evidence type="ECO:0000256" key="4">
    <source>
        <dbReference type="ARBA" id="ARBA00022475"/>
    </source>
</evidence>
<proteinExistence type="inferred from homology"/>
<dbReference type="AlphaFoldDB" id="A0A850P328"/>
<evidence type="ECO:0000256" key="7">
    <source>
        <dbReference type="ARBA" id="ARBA00022989"/>
    </source>
</evidence>
<dbReference type="NCBIfam" id="TIGR01726">
    <property type="entry name" value="HEQRo_perm_3TM"/>
    <property type="match status" value="1"/>
</dbReference>
<dbReference type="PROSITE" id="PS50928">
    <property type="entry name" value="ABC_TM1"/>
    <property type="match status" value="1"/>
</dbReference>
<comment type="similarity">
    <text evidence="2">Belongs to the binding-protein-dependent transport system permease family. HisMQ subfamily.</text>
</comment>
<dbReference type="PANTHER" id="PTHR30614">
    <property type="entry name" value="MEMBRANE COMPONENT OF AMINO ACID ABC TRANSPORTER"/>
    <property type="match status" value="1"/>
</dbReference>
<dbReference type="Gene3D" id="1.10.3720.10">
    <property type="entry name" value="MetI-like"/>
    <property type="match status" value="1"/>
</dbReference>
<accession>A0A850P328</accession>
<feature type="transmembrane region" description="Helical" evidence="9">
    <location>
        <begin position="55"/>
        <end position="77"/>
    </location>
</feature>
<evidence type="ECO:0000256" key="6">
    <source>
        <dbReference type="ARBA" id="ARBA00022970"/>
    </source>
</evidence>
<reference evidence="11 12" key="1">
    <citation type="submission" date="2020-06" db="EMBL/GenBank/DDBJ databases">
        <title>Description of novel acetic acid bacteria.</title>
        <authorList>
            <person name="Sombolestani A."/>
        </authorList>
    </citation>
    <scope>NUCLEOTIDE SEQUENCE [LARGE SCALE GENOMIC DNA]</scope>
    <source>
        <strain evidence="11 12">LMG 25</strain>
    </source>
</reference>
<feature type="domain" description="ABC transmembrane type-1" evidence="10">
    <location>
        <begin position="19"/>
        <end position="207"/>
    </location>
</feature>
<evidence type="ECO:0000313" key="11">
    <source>
        <dbReference type="EMBL" id="NVN38358.1"/>
    </source>
</evidence>
<evidence type="ECO:0000256" key="1">
    <source>
        <dbReference type="ARBA" id="ARBA00004429"/>
    </source>
</evidence>
<evidence type="ECO:0000259" key="10">
    <source>
        <dbReference type="PROSITE" id="PS50928"/>
    </source>
</evidence>
<dbReference type="InterPro" id="IPR000515">
    <property type="entry name" value="MetI-like"/>
</dbReference>
<evidence type="ECO:0000256" key="2">
    <source>
        <dbReference type="ARBA" id="ARBA00010072"/>
    </source>
</evidence>
<name>A0A850P328_9PROT</name>
<keyword evidence="4" id="KW-1003">Cell membrane</keyword>
<dbReference type="EMBL" id="JABXXS010000058">
    <property type="protein sequence ID" value="NVN38358.1"/>
    <property type="molecule type" value="Genomic_DNA"/>
</dbReference>
<keyword evidence="8 9" id="KW-0472">Membrane</keyword>
<keyword evidence="3 9" id="KW-0813">Transport</keyword>
<dbReference type="GO" id="GO:0006865">
    <property type="term" value="P:amino acid transport"/>
    <property type="evidence" value="ECO:0007669"/>
    <property type="project" value="UniProtKB-KW"/>
</dbReference>
<evidence type="ECO:0000256" key="9">
    <source>
        <dbReference type="RuleBase" id="RU363032"/>
    </source>
</evidence>
<dbReference type="SUPFAM" id="SSF161098">
    <property type="entry name" value="MetI-like"/>
    <property type="match status" value="1"/>
</dbReference>
<feature type="transmembrane region" description="Helical" evidence="9">
    <location>
        <begin position="189"/>
        <end position="207"/>
    </location>
</feature>
<evidence type="ECO:0000256" key="8">
    <source>
        <dbReference type="ARBA" id="ARBA00023136"/>
    </source>
</evidence>
<dbReference type="InterPro" id="IPR043429">
    <property type="entry name" value="ArtM/GltK/GlnP/TcyL/YhdX-like"/>
</dbReference>
<keyword evidence="6" id="KW-0029">Amino-acid transport</keyword>
<feature type="transmembrane region" description="Helical" evidence="9">
    <location>
        <begin position="83"/>
        <end position="102"/>
    </location>
</feature>
<dbReference type="CDD" id="cd06261">
    <property type="entry name" value="TM_PBP2"/>
    <property type="match status" value="1"/>
</dbReference>
<dbReference type="NCBIfam" id="TIGR03003">
    <property type="entry name" value="ectoine_ehuD"/>
    <property type="match status" value="1"/>
</dbReference>
<dbReference type="InterPro" id="IPR014341">
    <property type="entry name" value="Ectoine_EhuD"/>
</dbReference>
<keyword evidence="5 9" id="KW-0812">Transmembrane</keyword>
<protein>
    <submittedName>
        <fullName evidence="11">Ectoine/hydroxyectoine ABC transporter permease subunit EhuD</fullName>
    </submittedName>
</protein>
<dbReference type="InterPro" id="IPR035906">
    <property type="entry name" value="MetI-like_sf"/>
</dbReference>
<gene>
    <name evidence="11" type="primary">ehuD</name>
    <name evidence="11" type="ORF">HUK81_15840</name>
</gene>
<feature type="transmembrane region" description="Helical" evidence="9">
    <location>
        <begin position="135"/>
        <end position="155"/>
    </location>
</feature>
<dbReference type="Proteomes" id="UP000522590">
    <property type="component" value="Unassembled WGS sequence"/>
</dbReference>
<organism evidence="11 12">
    <name type="scientific">Komagataeibacter swingsii</name>
    <dbReference type="NCBI Taxonomy" id="215220"/>
    <lineage>
        <taxon>Bacteria</taxon>
        <taxon>Pseudomonadati</taxon>
        <taxon>Pseudomonadota</taxon>
        <taxon>Alphaproteobacteria</taxon>
        <taxon>Acetobacterales</taxon>
        <taxon>Acetobacteraceae</taxon>
        <taxon>Komagataeibacter</taxon>
    </lineage>
</organism>
<dbReference type="GO" id="GO:0022857">
    <property type="term" value="F:transmembrane transporter activity"/>
    <property type="evidence" value="ECO:0007669"/>
    <property type="project" value="InterPro"/>
</dbReference>
<dbReference type="PANTHER" id="PTHR30614:SF0">
    <property type="entry name" value="L-CYSTINE TRANSPORT SYSTEM PERMEASE PROTEIN TCYL"/>
    <property type="match status" value="1"/>
</dbReference>
<dbReference type="RefSeq" id="WP_129551065.1">
    <property type="nucleotide sequence ID" value="NZ_JABXXS010000058.1"/>
</dbReference>
<dbReference type="Pfam" id="PF00528">
    <property type="entry name" value="BPD_transp_1"/>
    <property type="match status" value="1"/>
</dbReference>
<dbReference type="InterPro" id="IPR010065">
    <property type="entry name" value="AA_ABC_transptr_permease_3TM"/>
</dbReference>